<evidence type="ECO:0000313" key="3">
    <source>
        <dbReference type="Proteomes" id="UP001162060"/>
    </source>
</evidence>
<proteinExistence type="predicted"/>
<name>A0AAV1UQV3_9STRA</name>
<organism evidence="2 3">
    <name type="scientific">Peronospora matthiolae</name>
    <dbReference type="NCBI Taxonomy" id="2874970"/>
    <lineage>
        <taxon>Eukaryota</taxon>
        <taxon>Sar</taxon>
        <taxon>Stramenopiles</taxon>
        <taxon>Oomycota</taxon>
        <taxon>Peronosporomycetes</taxon>
        <taxon>Peronosporales</taxon>
        <taxon>Peronosporaceae</taxon>
        <taxon>Peronospora</taxon>
    </lineage>
</organism>
<comment type="caution">
    <text evidence="2">The sequence shown here is derived from an EMBL/GenBank/DDBJ whole genome shotgun (WGS) entry which is preliminary data.</text>
</comment>
<feature type="coiled-coil region" evidence="1">
    <location>
        <begin position="76"/>
        <end position="103"/>
    </location>
</feature>
<evidence type="ECO:0000256" key="1">
    <source>
        <dbReference type="SAM" id="Coils"/>
    </source>
</evidence>
<protein>
    <recommendedName>
        <fullName evidence="4">BZIP domain-containing protein</fullName>
    </recommendedName>
</protein>
<accession>A0AAV1UQV3</accession>
<sequence length="395" mass="45250">MASTDAAFLTEVESFLNLLELPPLPVPSDSNNEPVSLKPKDDVSLVTFEGPESPQKVDSVGTTRRVKERTRRKSYRERQLIEREKMVHEIKRLTEEIQRARGQQLYERAWKALAQRQLTARLKVEAEQKQLCQAVFAHGEMMQKVQNFLRTYDCPLMTDFAPQDVIGAACFQQTRIRLMFVNAEIFATFVRELDEAYAKTDLVLTSWGMDSTEANWDAPSEISDSESAFQFKSKITMPFSFKEICHSRWMVSRFYHRQEGREMHDKAAELDNTLAVKFRVKTRLNSGKLATAVQRLVIRRYLETERMVIVWRLFTEGEGVFTGMSSDEAGWCVATPARTARKGTVIRTCVNNKAMLCSDKAGTGPVVNKFKSQLLEWGLENNEEVTNGLKKVLIR</sequence>
<reference evidence="2" key="1">
    <citation type="submission" date="2024-01" db="EMBL/GenBank/DDBJ databases">
        <authorList>
            <person name="Webb A."/>
        </authorList>
    </citation>
    <scope>NUCLEOTIDE SEQUENCE</scope>
    <source>
        <strain evidence="2">Pm1</strain>
    </source>
</reference>
<evidence type="ECO:0008006" key="4">
    <source>
        <dbReference type="Google" id="ProtNLM"/>
    </source>
</evidence>
<dbReference type="EMBL" id="CAKLBY020000224">
    <property type="protein sequence ID" value="CAK7936387.1"/>
    <property type="molecule type" value="Genomic_DNA"/>
</dbReference>
<dbReference type="AlphaFoldDB" id="A0AAV1UQV3"/>
<evidence type="ECO:0000313" key="2">
    <source>
        <dbReference type="EMBL" id="CAK7936387.1"/>
    </source>
</evidence>
<gene>
    <name evidence="2" type="ORF">PM001_LOCUS21537</name>
</gene>
<keyword evidence="1" id="KW-0175">Coiled coil</keyword>
<dbReference type="Proteomes" id="UP001162060">
    <property type="component" value="Unassembled WGS sequence"/>
</dbReference>